<dbReference type="EMBL" id="JGZK01000026">
    <property type="protein sequence ID" value="KFI81904.1"/>
    <property type="molecule type" value="Genomic_DNA"/>
</dbReference>
<proteinExistence type="predicted"/>
<sequence length="79" mass="8726">MASSGRKSVSLYSSGRVSVSVMRESMQISAVSVLPQIRHVSVSGVSLSCILVLRSKVDPWLMVRSSFAAWENRTRLHHP</sequence>
<dbReference type="STRING" id="1437610.BREU_2170"/>
<evidence type="ECO:0000313" key="1">
    <source>
        <dbReference type="EMBL" id="KFI81904.1"/>
    </source>
</evidence>
<comment type="caution">
    <text evidence="1">The sequence shown here is derived from an EMBL/GenBank/DDBJ whole genome shotgun (WGS) entry which is preliminary data.</text>
</comment>
<gene>
    <name evidence="1" type="ORF">BREU_2170</name>
</gene>
<accession>A0A087CF54</accession>
<name>A0A087CF54_9BIFI</name>
<evidence type="ECO:0000313" key="2">
    <source>
        <dbReference type="Proteomes" id="UP000028984"/>
    </source>
</evidence>
<organism evidence="1 2">
    <name type="scientific">Bifidobacterium reuteri DSM 23975</name>
    <dbReference type="NCBI Taxonomy" id="1437610"/>
    <lineage>
        <taxon>Bacteria</taxon>
        <taxon>Bacillati</taxon>
        <taxon>Actinomycetota</taxon>
        <taxon>Actinomycetes</taxon>
        <taxon>Bifidobacteriales</taxon>
        <taxon>Bifidobacteriaceae</taxon>
        <taxon>Bifidobacterium</taxon>
    </lineage>
</organism>
<protein>
    <submittedName>
        <fullName evidence="1">Uncharacterized protein</fullName>
    </submittedName>
</protein>
<dbReference type="Proteomes" id="UP000028984">
    <property type="component" value="Unassembled WGS sequence"/>
</dbReference>
<dbReference type="AlphaFoldDB" id="A0A087CF54"/>
<reference evidence="1 2" key="1">
    <citation type="submission" date="2014-03" db="EMBL/GenBank/DDBJ databases">
        <title>Genomics of Bifidobacteria.</title>
        <authorList>
            <person name="Ventura M."/>
            <person name="Milani C."/>
            <person name="Lugli G.A."/>
        </authorList>
    </citation>
    <scope>NUCLEOTIDE SEQUENCE [LARGE SCALE GENOMIC DNA]</scope>
    <source>
        <strain evidence="1 2">DSM 23975</strain>
    </source>
</reference>
<keyword evidence="2" id="KW-1185">Reference proteome</keyword>